<name>A0ABN2I1T1_9ACTN</name>
<dbReference type="Proteomes" id="UP001500280">
    <property type="component" value="Unassembled WGS sequence"/>
</dbReference>
<dbReference type="EMBL" id="BAAANF010000017">
    <property type="protein sequence ID" value="GAA1697175.1"/>
    <property type="molecule type" value="Genomic_DNA"/>
</dbReference>
<proteinExistence type="predicted"/>
<evidence type="ECO:0008006" key="3">
    <source>
        <dbReference type="Google" id="ProtNLM"/>
    </source>
</evidence>
<comment type="caution">
    <text evidence="1">The sequence shown here is derived from an EMBL/GenBank/DDBJ whole genome shotgun (WGS) entry which is preliminary data.</text>
</comment>
<gene>
    <name evidence="1" type="ORF">GCM10009745_49190</name>
</gene>
<evidence type="ECO:0000313" key="1">
    <source>
        <dbReference type="EMBL" id="GAA1697175.1"/>
    </source>
</evidence>
<reference evidence="1 2" key="1">
    <citation type="journal article" date="2019" name="Int. J. Syst. Evol. Microbiol.">
        <title>The Global Catalogue of Microorganisms (GCM) 10K type strain sequencing project: providing services to taxonomists for standard genome sequencing and annotation.</title>
        <authorList>
            <consortium name="The Broad Institute Genomics Platform"/>
            <consortium name="The Broad Institute Genome Sequencing Center for Infectious Disease"/>
            <person name="Wu L."/>
            <person name="Ma J."/>
        </authorList>
    </citation>
    <scope>NUCLEOTIDE SEQUENCE [LARGE SCALE GENOMIC DNA]</scope>
    <source>
        <strain evidence="1 2">JCM 14307</strain>
    </source>
</reference>
<organism evidence="1 2">
    <name type="scientific">Kribbella yunnanensis</name>
    <dbReference type="NCBI Taxonomy" id="190194"/>
    <lineage>
        <taxon>Bacteria</taxon>
        <taxon>Bacillati</taxon>
        <taxon>Actinomycetota</taxon>
        <taxon>Actinomycetes</taxon>
        <taxon>Propionibacteriales</taxon>
        <taxon>Kribbellaceae</taxon>
        <taxon>Kribbella</taxon>
    </lineage>
</organism>
<accession>A0ABN2I1T1</accession>
<protein>
    <recommendedName>
        <fullName evidence="3">DUF222 domain-containing protein</fullName>
    </recommendedName>
</protein>
<sequence>MSTKTDTERVRGWVTGRLPGEWFEGEPELTIDRDEILIVGRLKAPEQGDDVSAAERSAAEEGRIKQFREDTRERRIEIARELEHATRRKVAWGVDCGGSRKVFTSLSAPVMTRLRQPERQVLDTLVDAGVARSRSDALGWCVKLVSQHADTWLGDLREALTKVEDVRSAGPDKTE</sequence>
<keyword evidence="2" id="KW-1185">Reference proteome</keyword>
<dbReference type="RefSeq" id="WP_344156402.1">
    <property type="nucleotide sequence ID" value="NZ_BAAANF010000017.1"/>
</dbReference>
<evidence type="ECO:0000313" key="2">
    <source>
        <dbReference type="Proteomes" id="UP001500280"/>
    </source>
</evidence>